<evidence type="ECO:0000313" key="2">
    <source>
        <dbReference type="Proteomes" id="UP000075886"/>
    </source>
</evidence>
<sequence length="674" mass="79379">MSKFLTLRRPTTISKLIQLVPQHANALPSDIVPQWIDLLPSSKIPYRCCPIHAIEFSRGALNQTLWEFPYEHGFDLQDPHTRVVQRIYHELHDKHLHKFWNEAHKKNLLRRGLINRNERVTCTLLELNRYRSFLYQHYCVLLQKRLQEMSTYEVHEHHCLNIQRHLHKNDDFCEKLAIRRTRAADIYNKKMNHWKTLLENYTHRVRDMVCDKDTKRQQSITEGHHNDLRNKKRYADLLSLRKKRILVLKRKLRERDALLKQRLDSNKRRSLEIRNRMQIEHYRLHYNAALTERNENLKSLETYLQQIQHRVSARKDMYKRQHLKLQEDLVKRKARNLAKKYERRNRTALTRALLKAYQKRIRVKHTSKINSIRSSMIEGVINAANTIHATMSPTTSSTQIIDMASQFVMDLRDIPEEPLPQDKIVKRYVKDRLSELMDQIVHTSVHEACKLIEQVAIRKSESISKEVEESTGSVACSNQKSMMKFTSLCTRSVPKRSRVSMGPVSIVEHYESECFTLKKCKFRPPTPVTSVTSLVECALQQSEEERSSCSTLEVSTAMALDVMQRIQHDSYPLFHIMLSHRRYLEGNLLKYRMILQPYVDRRVLAALDLNTFSVTSSDSNNHDSVQREDILQQTACGLLNFPVNSTQYAQALVDSVRFLSKQAIRKIQHKLNEP</sequence>
<evidence type="ECO:0008006" key="3">
    <source>
        <dbReference type="Google" id="ProtNLM"/>
    </source>
</evidence>
<proteinExistence type="predicted"/>
<keyword evidence="2" id="KW-1185">Reference proteome</keyword>
<reference evidence="2" key="1">
    <citation type="submission" date="2014-01" db="EMBL/GenBank/DDBJ databases">
        <title>The Genome Sequence of Anopheles farauti FAR1 (V2).</title>
        <authorList>
            <consortium name="The Broad Institute Genomics Platform"/>
            <person name="Neafsey D.E."/>
            <person name="Besansky N."/>
            <person name="Howell P."/>
            <person name="Walton C."/>
            <person name="Young S.K."/>
            <person name="Zeng Q."/>
            <person name="Gargeya S."/>
            <person name="Fitzgerald M."/>
            <person name="Haas B."/>
            <person name="Abouelleil A."/>
            <person name="Allen A.W."/>
            <person name="Alvarado L."/>
            <person name="Arachchi H.M."/>
            <person name="Berlin A.M."/>
            <person name="Chapman S.B."/>
            <person name="Gainer-Dewar J."/>
            <person name="Goldberg J."/>
            <person name="Griggs A."/>
            <person name="Gujja S."/>
            <person name="Hansen M."/>
            <person name="Howarth C."/>
            <person name="Imamovic A."/>
            <person name="Ireland A."/>
            <person name="Larimer J."/>
            <person name="McCowan C."/>
            <person name="Murphy C."/>
            <person name="Pearson M."/>
            <person name="Poon T.W."/>
            <person name="Priest M."/>
            <person name="Roberts A."/>
            <person name="Saif S."/>
            <person name="Shea T."/>
            <person name="Sisk P."/>
            <person name="Sykes S."/>
            <person name="Wortman J."/>
            <person name="Nusbaum C."/>
            <person name="Birren B."/>
        </authorList>
    </citation>
    <scope>NUCLEOTIDE SEQUENCE [LARGE SCALE GENOMIC DNA]</scope>
    <source>
        <strain evidence="2">FAR1</strain>
    </source>
</reference>
<reference evidence="1" key="2">
    <citation type="submission" date="2023-03" db="UniProtKB">
        <authorList>
            <consortium name="EnsemblMetazoa"/>
        </authorList>
    </citation>
    <scope>IDENTIFICATION</scope>
    <source>
        <strain evidence="1">FAR1</strain>
    </source>
</reference>
<organism evidence="1 2">
    <name type="scientific">Anopheles farauti</name>
    <dbReference type="NCBI Taxonomy" id="69004"/>
    <lineage>
        <taxon>Eukaryota</taxon>
        <taxon>Metazoa</taxon>
        <taxon>Ecdysozoa</taxon>
        <taxon>Arthropoda</taxon>
        <taxon>Hexapoda</taxon>
        <taxon>Insecta</taxon>
        <taxon>Pterygota</taxon>
        <taxon>Neoptera</taxon>
        <taxon>Endopterygota</taxon>
        <taxon>Diptera</taxon>
        <taxon>Nematocera</taxon>
        <taxon>Culicoidea</taxon>
        <taxon>Culicidae</taxon>
        <taxon>Anophelinae</taxon>
        <taxon>Anopheles</taxon>
    </lineage>
</organism>
<name>A0A9I3GJG7_9DIPT</name>
<dbReference type="AlphaFoldDB" id="A0A9I3GJG7"/>
<evidence type="ECO:0000313" key="1">
    <source>
        <dbReference type="EnsemblMetazoa" id="AFAF021888-PA"/>
    </source>
</evidence>
<dbReference type="EnsemblMetazoa" id="AFAF021888-RA">
    <property type="protein sequence ID" value="AFAF021888-PA"/>
    <property type="gene ID" value="AFAF021888"/>
</dbReference>
<accession>A0A9I3GJG7</accession>
<protein>
    <recommendedName>
        <fullName evidence="3">Fibrous sheath-interacting protein 2</fullName>
    </recommendedName>
</protein>
<dbReference type="EMBL" id="AXCN02001743">
    <property type="status" value="NOT_ANNOTATED_CDS"/>
    <property type="molecule type" value="Genomic_DNA"/>
</dbReference>
<dbReference type="Proteomes" id="UP000075886">
    <property type="component" value="Unassembled WGS sequence"/>
</dbReference>